<dbReference type="AlphaFoldDB" id="A0A4U6VWG6"/>
<dbReference type="Proteomes" id="UP000298652">
    <property type="component" value="Chromosome 2"/>
</dbReference>
<sequence length="133" mass="13849">MASCYALRLAATCMLLLCVGSSDLLARPALASSPPPPSRDDQEQAAIAGELLLRELVEHDVTEELGLLEGQHGDGNVGDICPSSCQTCLVVCAATCVLSKVPIACFANCTVSSSCFGKTVMRDVLVLGSHRSP</sequence>
<evidence type="ECO:0000256" key="1">
    <source>
        <dbReference type="SAM" id="SignalP"/>
    </source>
</evidence>
<gene>
    <name evidence="2" type="ORF">SEVIR_2G215600v2</name>
</gene>
<dbReference type="EMBL" id="CM016553">
    <property type="protein sequence ID" value="TKW33173.1"/>
    <property type="molecule type" value="Genomic_DNA"/>
</dbReference>
<reference evidence="2" key="1">
    <citation type="submission" date="2019-03" db="EMBL/GenBank/DDBJ databases">
        <title>WGS assembly of Setaria viridis.</title>
        <authorList>
            <person name="Huang P."/>
            <person name="Jenkins J."/>
            <person name="Grimwood J."/>
            <person name="Barry K."/>
            <person name="Healey A."/>
            <person name="Mamidi S."/>
            <person name="Sreedasyam A."/>
            <person name="Shu S."/>
            <person name="Feldman M."/>
            <person name="Wu J."/>
            <person name="Yu Y."/>
            <person name="Chen C."/>
            <person name="Johnson J."/>
            <person name="Rokhsar D."/>
            <person name="Baxter I."/>
            <person name="Schmutz J."/>
            <person name="Brutnell T."/>
            <person name="Kellogg E."/>
        </authorList>
    </citation>
    <scope>NUCLEOTIDE SEQUENCE [LARGE SCALE GENOMIC DNA]</scope>
</reference>
<dbReference type="Gramene" id="TKW33173">
    <property type="protein sequence ID" value="TKW33173"/>
    <property type="gene ID" value="SEVIR_2G215600v2"/>
</dbReference>
<protein>
    <submittedName>
        <fullName evidence="2">Uncharacterized protein</fullName>
    </submittedName>
</protein>
<evidence type="ECO:0000313" key="2">
    <source>
        <dbReference type="EMBL" id="TKW33173.1"/>
    </source>
</evidence>
<organism evidence="2 3">
    <name type="scientific">Setaria viridis</name>
    <name type="common">Green bristlegrass</name>
    <name type="synonym">Setaria italica subsp. viridis</name>
    <dbReference type="NCBI Taxonomy" id="4556"/>
    <lineage>
        <taxon>Eukaryota</taxon>
        <taxon>Viridiplantae</taxon>
        <taxon>Streptophyta</taxon>
        <taxon>Embryophyta</taxon>
        <taxon>Tracheophyta</taxon>
        <taxon>Spermatophyta</taxon>
        <taxon>Magnoliopsida</taxon>
        <taxon>Liliopsida</taxon>
        <taxon>Poales</taxon>
        <taxon>Poaceae</taxon>
        <taxon>PACMAD clade</taxon>
        <taxon>Panicoideae</taxon>
        <taxon>Panicodae</taxon>
        <taxon>Paniceae</taxon>
        <taxon>Cenchrinae</taxon>
        <taxon>Setaria</taxon>
    </lineage>
</organism>
<feature type="signal peptide" evidence="1">
    <location>
        <begin position="1"/>
        <end position="31"/>
    </location>
</feature>
<keyword evidence="3" id="KW-1185">Reference proteome</keyword>
<accession>A0A4U6VWG6</accession>
<evidence type="ECO:0000313" key="3">
    <source>
        <dbReference type="Proteomes" id="UP000298652"/>
    </source>
</evidence>
<keyword evidence="1" id="KW-0732">Signal</keyword>
<proteinExistence type="predicted"/>
<dbReference type="OMA" id="ACFANCT"/>
<name>A0A4U6VWG6_SETVI</name>
<feature type="chain" id="PRO_5020189391" evidence="1">
    <location>
        <begin position="32"/>
        <end position="133"/>
    </location>
</feature>